<dbReference type="GO" id="GO:0005829">
    <property type="term" value="C:cytosol"/>
    <property type="evidence" value="ECO:0007669"/>
    <property type="project" value="TreeGrafter"/>
</dbReference>
<name>A0A642V3B8_9ASCO</name>
<evidence type="ECO:0000259" key="4">
    <source>
        <dbReference type="SMART" id="SM01017"/>
    </source>
</evidence>
<dbReference type="Gene3D" id="2.60.40.640">
    <property type="match status" value="2"/>
</dbReference>
<keyword evidence="6" id="KW-1185">Reference proteome</keyword>
<dbReference type="InterPro" id="IPR050357">
    <property type="entry name" value="Arrestin_domain-protein"/>
</dbReference>
<feature type="compositionally biased region" description="Low complexity" evidence="3">
    <location>
        <begin position="339"/>
        <end position="364"/>
    </location>
</feature>
<dbReference type="InterPro" id="IPR014756">
    <property type="entry name" value="Ig_E-set"/>
</dbReference>
<dbReference type="InterPro" id="IPR011021">
    <property type="entry name" value="Arrestin-like_N"/>
</dbReference>
<feature type="compositionally biased region" description="Polar residues" evidence="3">
    <location>
        <begin position="371"/>
        <end position="398"/>
    </location>
</feature>
<evidence type="ECO:0000313" key="5">
    <source>
        <dbReference type="EMBL" id="KAA8912810.1"/>
    </source>
</evidence>
<comment type="caution">
    <text evidence="5">The sequence shown here is derived from an EMBL/GenBank/DDBJ whole genome shotgun (WGS) entry which is preliminary data.</text>
</comment>
<organism evidence="5 6">
    <name type="scientific">Trichomonascus ciferrii</name>
    <dbReference type="NCBI Taxonomy" id="44093"/>
    <lineage>
        <taxon>Eukaryota</taxon>
        <taxon>Fungi</taxon>
        <taxon>Dikarya</taxon>
        <taxon>Ascomycota</taxon>
        <taxon>Saccharomycotina</taxon>
        <taxon>Dipodascomycetes</taxon>
        <taxon>Dipodascales</taxon>
        <taxon>Trichomonascaceae</taxon>
        <taxon>Trichomonascus</taxon>
        <taxon>Trichomonascus ciferrii complex</taxon>
    </lineage>
</organism>
<dbReference type="VEuPathDB" id="FungiDB:TRICI_003353"/>
<dbReference type="GO" id="GO:0070086">
    <property type="term" value="P:ubiquitin-dependent endocytosis"/>
    <property type="evidence" value="ECO:0007669"/>
    <property type="project" value="TreeGrafter"/>
</dbReference>
<evidence type="ECO:0000256" key="2">
    <source>
        <dbReference type="ARBA" id="ARBA00040066"/>
    </source>
</evidence>
<dbReference type="EMBL" id="SWFS01000246">
    <property type="protein sequence ID" value="KAA8912810.1"/>
    <property type="molecule type" value="Genomic_DNA"/>
</dbReference>
<feature type="compositionally biased region" description="Polar residues" evidence="3">
    <location>
        <begin position="431"/>
        <end position="448"/>
    </location>
</feature>
<evidence type="ECO:0000256" key="1">
    <source>
        <dbReference type="ARBA" id="ARBA00037950"/>
    </source>
</evidence>
<dbReference type="Pfam" id="PF00339">
    <property type="entry name" value="Arrestin_N"/>
    <property type="match status" value="1"/>
</dbReference>
<evidence type="ECO:0000313" key="6">
    <source>
        <dbReference type="Proteomes" id="UP000761534"/>
    </source>
</evidence>
<dbReference type="SMART" id="SM01017">
    <property type="entry name" value="Arrestin_C"/>
    <property type="match status" value="1"/>
</dbReference>
<feature type="compositionally biased region" description="Basic and acidic residues" evidence="3">
    <location>
        <begin position="449"/>
        <end position="460"/>
    </location>
</feature>
<dbReference type="PANTHER" id="PTHR11188">
    <property type="entry name" value="ARRESTIN DOMAIN CONTAINING PROTEIN"/>
    <property type="match status" value="1"/>
</dbReference>
<dbReference type="Proteomes" id="UP000761534">
    <property type="component" value="Unassembled WGS sequence"/>
</dbReference>
<protein>
    <recommendedName>
        <fullName evidence="2">pH-response regulator protein palF/RIM8</fullName>
    </recommendedName>
</protein>
<dbReference type="PANTHER" id="PTHR11188:SF161">
    <property type="entry name" value="PH-RESPONSE REGULATOR PROTEIN PALF_RIM8"/>
    <property type="match status" value="1"/>
</dbReference>
<accession>A0A642V3B8</accession>
<feature type="compositionally biased region" description="Pro residues" evidence="3">
    <location>
        <begin position="493"/>
        <end position="509"/>
    </location>
</feature>
<dbReference type="OrthoDB" id="7785529at2759"/>
<dbReference type="AlphaFoldDB" id="A0A642V3B8"/>
<proteinExistence type="inferred from homology"/>
<dbReference type="InterPro" id="IPR011022">
    <property type="entry name" value="Arrestin_C-like"/>
</dbReference>
<comment type="similarity">
    <text evidence="1">Belongs to the arrestin family. PalF/RIM8 subfamily.</text>
</comment>
<gene>
    <name evidence="5" type="ORF">TRICI_003353</name>
</gene>
<feature type="compositionally biased region" description="Basic and acidic residues" evidence="3">
    <location>
        <begin position="399"/>
        <end position="412"/>
    </location>
</feature>
<dbReference type="SUPFAM" id="SSF81296">
    <property type="entry name" value="E set domains"/>
    <property type="match status" value="2"/>
</dbReference>
<dbReference type="Pfam" id="PF02752">
    <property type="entry name" value="Arrestin_C"/>
    <property type="match status" value="1"/>
</dbReference>
<reference evidence="5" key="1">
    <citation type="journal article" date="2019" name="G3 (Bethesda)">
        <title>Genome Assemblies of Two Rare Opportunistic Yeast Pathogens: Diutina rugosa (syn. Candida rugosa) and Trichomonascus ciferrii (syn. Candida ciferrii).</title>
        <authorList>
            <person name="Mixao V."/>
            <person name="Saus E."/>
            <person name="Hansen A.P."/>
            <person name="Lass-Florl C."/>
            <person name="Gabaldon T."/>
        </authorList>
    </citation>
    <scope>NUCLEOTIDE SEQUENCE</scope>
    <source>
        <strain evidence="5">CBS 4856</strain>
    </source>
</reference>
<feature type="domain" description="Arrestin C-terminal-like" evidence="4">
    <location>
        <begin position="181"/>
        <end position="303"/>
    </location>
</feature>
<sequence>MRRALKRTFRPFGKASSFQRNGLDTFYIHLKEPHRQYAPGEKLRGSVILVLDRDQKIQNVKCTFEGHIIIKNPLVKGKTSKSMLFNDEIVLYTDEEDEVLKRGEHTFTFEFLLPDRGLYTAIEFERGSIGYLLAATCHKPGPTPVMVSQKSVGVVCPIDVATLPQPSPSILTVEVRKKRQSWGTISCCLELPHRGYLRGENVPVRVSVRHIKHMKSLSGVVVTLSRISRVTAEGLGPQTYRKDIAQTVSPLYTDPATMSASISTSIRIPPDTFPTTKGHKAVSFRYCIEAMIDLSGTIKTRQPAHHAVFIDTEKLVPKRGIVNLWTDLIIGTERTATPQPQRHNTSPQQQQQRTYSSSTITSTESPRHQHTVSMSIHSDSMGSLEQSIPSYEQTAHASSESHDEKTRLRQMEEALLPSAPPISQPLPQPSAPESSHNNNDDNLASSSRTETDKLEEERQRLANLASMPEVEGEDVPTYEPHAPPAFVMNGEAPPLPPPEDPSPSTPPLHPTIDSYNDDDDDIYSPSAPPMPPPQPSNATNDNQ</sequence>
<evidence type="ECO:0000256" key="3">
    <source>
        <dbReference type="SAM" id="MobiDB-lite"/>
    </source>
</evidence>
<feature type="region of interest" description="Disordered" evidence="3">
    <location>
        <begin position="335"/>
        <end position="543"/>
    </location>
</feature>
<feature type="compositionally biased region" description="Pro residues" evidence="3">
    <location>
        <begin position="418"/>
        <end position="430"/>
    </location>
</feature>
<dbReference type="InterPro" id="IPR014752">
    <property type="entry name" value="Arrestin-like_C"/>
</dbReference>
<dbReference type="GO" id="GO:0005886">
    <property type="term" value="C:plasma membrane"/>
    <property type="evidence" value="ECO:0007669"/>
    <property type="project" value="TreeGrafter"/>
</dbReference>
<dbReference type="GO" id="GO:0031625">
    <property type="term" value="F:ubiquitin protein ligase binding"/>
    <property type="evidence" value="ECO:0007669"/>
    <property type="project" value="TreeGrafter"/>
</dbReference>
<dbReference type="GO" id="GO:0030674">
    <property type="term" value="F:protein-macromolecule adaptor activity"/>
    <property type="evidence" value="ECO:0007669"/>
    <property type="project" value="TreeGrafter"/>
</dbReference>
<feature type="compositionally biased region" description="Pro residues" evidence="3">
    <location>
        <begin position="526"/>
        <end position="535"/>
    </location>
</feature>